<proteinExistence type="predicted"/>
<keyword evidence="2" id="KW-1185">Reference proteome</keyword>
<comment type="caution">
    <text evidence="1">The sequence shown here is derived from an EMBL/GenBank/DDBJ whole genome shotgun (WGS) entry which is preliminary data.</text>
</comment>
<name>A0AA39LIJ7_9BILA</name>
<reference evidence="1" key="1">
    <citation type="submission" date="2023-06" db="EMBL/GenBank/DDBJ databases">
        <title>Genomic analysis of the entomopathogenic nematode Steinernema hermaphroditum.</title>
        <authorList>
            <person name="Schwarz E.M."/>
            <person name="Heppert J.K."/>
            <person name="Baniya A."/>
            <person name="Schwartz H.T."/>
            <person name="Tan C.-H."/>
            <person name="Antoshechkin I."/>
            <person name="Sternberg P.W."/>
            <person name="Goodrich-Blair H."/>
            <person name="Dillman A.R."/>
        </authorList>
    </citation>
    <scope>NUCLEOTIDE SEQUENCE</scope>
    <source>
        <strain evidence="1">PS9179</strain>
        <tissue evidence="1">Whole animal</tissue>
    </source>
</reference>
<protein>
    <submittedName>
        <fullName evidence="1">Uncharacterized protein</fullName>
    </submittedName>
</protein>
<organism evidence="1 2">
    <name type="scientific">Steinernema hermaphroditum</name>
    <dbReference type="NCBI Taxonomy" id="289476"/>
    <lineage>
        <taxon>Eukaryota</taxon>
        <taxon>Metazoa</taxon>
        <taxon>Ecdysozoa</taxon>
        <taxon>Nematoda</taxon>
        <taxon>Chromadorea</taxon>
        <taxon>Rhabditida</taxon>
        <taxon>Tylenchina</taxon>
        <taxon>Panagrolaimomorpha</taxon>
        <taxon>Strongyloidoidea</taxon>
        <taxon>Steinernematidae</taxon>
        <taxon>Steinernema</taxon>
    </lineage>
</organism>
<dbReference type="EMBL" id="JAUCMV010000005">
    <property type="protein sequence ID" value="KAK0398435.1"/>
    <property type="molecule type" value="Genomic_DNA"/>
</dbReference>
<dbReference type="Proteomes" id="UP001175271">
    <property type="component" value="Unassembled WGS sequence"/>
</dbReference>
<sequence length="141" mass="16163">MSRVLKRFVEAVDDIESPFFDRAISLAEEATGYRRAALDAHELHAFFLGGHWDTNDEVKKVDQPLPKKVFKKIALEQNQLEELRLPVKFYKGHGLVMNIIFDERDSIIKRCKSESVMELIDAAKKEVTLEGDCNALLLVLF</sequence>
<evidence type="ECO:0000313" key="2">
    <source>
        <dbReference type="Proteomes" id="UP001175271"/>
    </source>
</evidence>
<accession>A0AA39LIJ7</accession>
<dbReference type="AlphaFoldDB" id="A0AA39LIJ7"/>
<evidence type="ECO:0000313" key="1">
    <source>
        <dbReference type="EMBL" id="KAK0398435.1"/>
    </source>
</evidence>
<gene>
    <name evidence="1" type="ORF">QR680_002588</name>
</gene>